<reference evidence="9 10" key="1">
    <citation type="journal article" date="2018" name="MBio">
        <title>Comparative Genomics Reveals the Core Gene Toolbox for the Fungus-Insect Symbiosis.</title>
        <authorList>
            <person name="Wang Y."/>
            <person name="Stata M."/>
            <person name="Wang W."/>
            <person name="Stajich J.E."/>
            <person name="White M.M."/>
            <person name="Moncalvo J.M."/>
        </authorList>
    </citation>
    <scope>NUCLEOTIDE SEQUENCE [LARGE SCALE GENOMIC DNA]</scope>
    <source>
        <strain evidence="9 10">SC-DP-2</strain>
    </source>
</reference>
<feature type="compositionally biased region" description="Basic residues" evidence="7">
    <location>
        <begin position="113"/>
        <end position="129"/>
    </location>
</feature>
<evidence type="ECO:0000256" key="1">
    <source>
        <dbReference type="ARBA" id="ARBA00004123"/>
    </source>
</evidence>
<feature type="region of interest" description="Disordered" evidence="7">
    <location>
        <begin position="306"/>
        <end position="350"/>
    </location>
</feature>
<feature type="compositionally biased region" description="Low complexity" evidence="7">
    <location>
        <begin position="334"/>
        <end position="344"/>
    </location>
</feature>
<comment type="subcellular location">
    <subcellularLocation>
        <location evidence="2">Cytoplasm</location>
        <location evidence="2">Cytoskeleton</location>
        <location evidence="2">Spindle</location>
    </subcellularLocation>
    <subcellularLocation>
        <location evidence="1">Nucleus</location>
    </subcellularLocation>
</comment>
<organism evidence="9 10">
    <name type="scientific">Smittium megazygosporum</name>
    <dbReference type="NCBI Taxonomy" id="133381"/>
    <lineage>
        <taxon>Eukaryota</taxon>
        <taxon>Fungi</taxon>
        <taxon>Fungi incertae sedis</taxon>
        <taxon>Zoopagomycota</taxon>
        <taxon>Kickxellomycotina</taxon>
        <taxon>Harpellomycetes</taxon>
        <taxon>Harpellales</taxon>
        <taxon>Legeriomycetaceae</taxon>
        <taxon>Smittium</taxon>
    </lineage>
</organism>
<keyword evidence="5" id="KW-0206">Cytoskeleton</keyword>
<dbReference type="InterPro" id="IPR005635">
    <property type="entry name" value="Inner_centromere_prot_ARK-bd"/>
</dbReference>
<dbReference type="EMBL" id="MBFS01001723">
    <property type="protein sequence ID" value="PVV00688.1"/>
    <property type="molecule type" value="Genomic_DNA"/>
</dbReference>
<evidence type="ECO:0000256" key="3">
    <source>
        <dbReference type="ARBA" id="ARBA00010042"/>
    </source>
</evidence>
<evidence type="ECO:0000256" key="6">
    <source>
        <dbReference type="ARBA" id="ARBA00023242"/>
    </source>
</evidence>
<evidence type="ECO:0000313" key="9">
    <source>
        <dbReference type="EMBL" id="PVV00688.1"/>
    </source>
</evidence>
<feature type="compositionally biased region" description="Polar residues" evidence="7">
    <location>
        <begin position="136"/>
        <end position="161"/>
    </location>
</feature>
<comment type="similarity">
    <text evidence="3">Belongs to the INCENP family.</text>
</comment>
<feature type="region of interest" description="Disordered" evidence="7">
    <location>
        <begin position="109"/>
        <end position="164"/>
    </location>
</feature>
<comment type="caution">
    <text evidence="9">The sequence shown here is derived from an EMBL/GenBank/DDBJ whole genome shotgun (WGS) entry which is preliminary data.</text>
</comment>
<dbReference type="Gene3D" id="6.10.250.2990">
    <property type="match status" value="1"/>
</dbReference>
<evidence type="ECO:0000256" key="7">
    <source>
        <dbReference type="SAM" id="MobiDB-lite"/>
    </source>
</evidence>
<evidence type="ECO:0000256" key="2">
    <source>
        <dbReference type="ARBA" id="ARBA00004186"/>
    </source>
</evidence>
<dbReference type="OrthoDB" id="6123at2759"/>
<dbReference type="Pfam" id="PF03941">
    <property type="entry name" value="INCENP_ARK-bind"/>
    <property type="match status" value="1"/>
</dbReference>
<feature type="compositionally biased region" description="Polar residues" evidence="7">
    <location>
        <begin position="763"/>
        <end position="782"/>
    </location>
</feature>
<keyword evidence="6" id="KW-0539">Nucleus</keyword>
<feature type="domain" description="Inner centromere protein ARK-binding" evidence="8">
    <location>
        <begin position="924"/>
        <end position="962"/>
    </location>
</feature>
<evidence type="ECO:0000256" key="4">
    <source>
        <dbReference type="ARBA" id="ARBA00022490"/>
    </source>
</evidence>
<dbReference type="GO" id="GO:0005634">
    <property type="term" value="C:nucleus"/>
    <property type="evidence" value="ECO:0007669"/>
    <property type="project" value="UniProtKB-SubCell"/>
</dbReference>
<dbReference type="STRING" id="133381.A0A2T9Z7W8"/>
<feature type="compositionally biased region" description="Low complexity" evidence="7">
    <location>
        <begin position="790"/>
        <end position="800"/>
    </location>
</feature>
<feature type="compositionally biased region" description="Low complexity" evidence="7">
    <location>
        <begin position="306"/>
        <end position="320"/>
    </location>
</feature>
<keyword evidence="10" id="KW-1185">Reference proteome</keyword>
<evidence type="ECO:0000256" key="5">
    <source>
        <dbReference type="ARBA" id="ARBA00023212"/>
    </source>
</evidence>
<evidence type="ECO:0000313" key="10">
    <source>
        <dbReference type="Proteomes" id="UP000245609"/>
    </source>
</evidence>
<dbReference type="AlphaFoldDB" id="A0A2T9Z7W8"/>
<feature type="region of interest" description="Disordered" evidence="7">
    <location>
        <begin position="763"/>
        <end position="812"/>
    </location>
</feature>
<proteinExistence type="inferred from homology"/>
<dbReference type="Proteomes" id="UP000245609">
    <property type="component" value="Unassembled WGS sequence"/>
</dbReference>
<name>A0A2T9Z7W8_9FUNG</name>
<accession>A0A2T9Z7W8</accession>
<protein>
    <recommendedName>
        <fullName evidence="8">Inner centromere protein ARK-binding domain-containing protein</fullName>
    </recommendedName>
</protein>
<keyword evidence="4" id="KW-0963">Cytoplasm</keyword>
<sequence>MAPKDLLSHSWLSMVEQRIDGISARNLYAFEDKLKAYQDWMDTYYKNFTTNQSSGRFNLISSTFRTKTKVNYNRNGVKDLKALFDPPSPISNSKESISIDVSKTERADFFGPKTKRPGLAHGSSKRKKSRDNNSNPETNSSPLIGNSQAQTISNRSSSASQIDEKTLMKKDVSEYVNISQKSFPYIMIKNKSTELIQKYRSQVYENANNELYSLSGNECEDSDESSEQSAYSSLNSPAISFLKKDSEYMRYSDFSFDSDQTNTSINKKAIFTDSEDELLEPVRGKTIPKKYYNELSPVMQNRLSLNQSTNNSDQSSSSSESDVRDAKPVHSHNNKNPNPKAKNPNLHRCRKCGYKNGTFKPVKKPFTDPNLESNQNQISAQASKSYPLMSTSLTNGIDPLVQNHYGQTTINPSTLIMRSRNSQPNLIKYSGGEGTVIDSNKGINSADNQQNGISQSSTSILFPDQNYNPQTLIAYNTPNLYGSNHLQSQMISNTNRIYQGSLPNSSSLADYSDFNTAAGFSGTQTPIKSPFRVKKNGPADPFMDTPVFPPSFNTLSQNEETDTKMDINQKSNSLVSGKTNVNEIGIGVSVSDGALPLASFTSSQFALIKNENTALSQPTLSTSDPINDLLAKELSPTNGSTLFDFQNNNIFNLDYSLNLPQLDSQNSVNNLFESIIDTNQCSANAQSSTFDSTGVSTTFEQSSENINAGFLSNLIPNSNNQIITGLEQGLITNSQTLLNTEDINDIANLLFETARESMGGLLESQSENQTVESVTQKSTIPSEGSKLVPNNSSSESSTSNVTQDFTPKPNKIEKSVELETSASIDTETPISSAKTGVVGLDFSATSSKSSLFKTPAAGNASIIPEGVDSPPEIESDEEILEEHQDLICEMLSDLPEDATQEMILKAQKKAIKKVKRMRNPNLLPTPQWANTPSLLQQLKDQQGVNPDSVFGEVKPIKIDEIFKSKRFNASSSRLTALRQGDQKPRNSSGIWSGPDLLSCSEIEEYNATMGYKSDF</sequence>
<gene>
    <name evidence="9" type="ORF">BB560_004918</name>
</gene>
<dbReference type="GO" id="GO:0005819">
    <property type="term" value="C:spindle"/>
    <property type="evidence" value="ECO:0007669"/>
    <property type="project" value="UniProtKB-SubCell"/>
</dbReference>
<evidence type="ECO:0000259" key="8">
    <source>
        <dbReference type="Pfam" id="PF03941"/>
    </source>
</evidence>